<proteinExistence type="predicted"/>
<dbReference type="Pfam" id="PF25231">
    <property type="entry name" value="DUF7847"/>
    <property type="match status" value="1"/>
</dbReference>
<feature type="region of interest" description="Disordered" evidence="1">
    <location>
        <begin position="1"/>
        <end position="50"/>
    </location>
</feature>
<organism evidence="4 5">
    <name type="scientific">Streptomyces indicus</name>
    <dbReference type="NCBI Taxonomy" id="417292"/>
    <lineage>
        <taxon>Bacteria</taxon>
        <taxon>Bacillati</taxon>
        <taxon>Actinomycetota</taxon>
        <taxon>Actinomycetes</taxon>
        <taxon>Kitasatosporales</taxon>
        <taxon>Streptomycetaceae</taxon>
        <taxon>Streptomyces</taxon>
    </lineage>
</organism>
<keyword evidence="2" id="KW-0812">Transmembrane</keyword>
<dbReference type="InterPro" id="IPR057169">
    <property type="entry name" value="DUF7847"/>
</dbReference>
<dbReference type="EMBL" id="FNFF01000013">
    <property type="protein sequence ID" value="SDK87839.1"/>
    <property type="molecule type" value="Genomic_DNA"/>
</dbReference>
<evidence type="ECO:0000256" key="1">
    <source>
        <dbReference type="SAM" id="MobiDB-lite"/>
    </source>
</evidence>
<keyword evidence="2" id="KW-1133">Transmembrane helix</keyword>
<evidence type="ECO:0000259" key="3">
    <source>
        <dbReference type="Pfam" id="PF25231"/>
    </source>
</evidence>
<evidence type="ECO:0000313" key="4">
    <source>
        <dbReference type="EMBL" id="SDK87839.1"/>
    </source>
</evidence>
<feature type="transmembrane region" description="Helical" evidence="2">
    <location>
        <begin position="85"/>
        <end position="108"/>
    </location>
</feature>
<evidence type="ECO:0000256" key="2">
    <source>
        <dbReference type="SAM" id="Phobius"/>
    </source>
</evidence>
<protein>
    <recommendedName>
        <fullName evidence="3">DUF7847 domain-containing protein</fullName>
    </recommendedName>
</protein>
<evidence type="ECO:0000313" key="5">
    <source>
        <dbReference type="Proteomes" id="UP000199155"/>
    </source>
</evidence>
<keyword evidence="2" id="KW-0472">Membrane</keyword>
<name>A0A1G9FHJ2_9ACTN</name>
<gene>
    <name evidence="4" type="ORF">SAMN05421806_113126</name>
</gene>
<reference evidence="4 5" key="1">
    <citation type="submission" date="2016-10" db="EMBL/GenBank/DDBJ databases">
        <authorList>
            <person name="de Groot N.N."/>
        </authorList>
    </citation>
    <scope>NUCLEOTIDE SEQUENCE [LARGE SCALE GENOMIC DNA]</scope>
    <source>
        <strain evidence="4 5">CGMCC 4.5727</strain>
    </source>
</reference>
<dbReference type="AlphaFoldDB" id="A0A1G9FHJ2"/>
<sequence>MAYQGWGPQGPNSPAGPGGPAGPNGPAAPQGPYGGWGGAPGWGGWQPVPPPPKPGVIPLAPLRLSDIYNGAFSTLGRYAKPLSGVMGAALVATLAVAAGALALVYAFARDDWERVASTGDPTWSELRSLLLAVVVGYLVFGLLSVVINAFLTAAAPVVLETAVLGRRTTFGAVWRRAWSRTPSVLGVLALAYLLMLIPSALWLVPSFSTSASAEPADLGTLLVFGLLTLALMPLVAWLYVSISMAPAAAVLESAGPLTALKRSFRLVRGTWWRTCGILLLTVLMLGAVGWTVQIPLLFLMPQPDYAAALDPYTSTGELYADMYGHLVPDLWLWLGVTFAVLAVLQMLFTVFTQLVSALVYIDQRIRREGLADSLARAAGQQ</sequence>
<accession>A0A1G9FHJ2</accession>
<keyword evidence="5" id="KW-1185">Reference proteome</keyword>
<feature type="transmembrane region" description="Helical" evidence="2">
    <location>
        <begin position="128"/>
        <end position="159"/>
    </location>
</feature>
<feature type="compositionally biased region" description="Gly residues" evidence="1">
    <location>
        <begin position="32"/>
        <end position="44"/>
    </location>
</feature>
<feature type="transmembrane region" description="Helical" evidence="2">
    <location>
        <begin position="330"/>
        <end position="361"/>
    </location>
</feature>
<feature type="transmembrane region" description="Helical" evidence="2">
    <location>
        <begin position="224"/>
        <end position="251"/>
    </location>
</feature>
<dbReference type="STRING" id="417292.SAMN05421806_113126"/>
<feature type="domain" description="DUF7847" evidence="3">
    <location>
        <begin position="91"/>
        <end position="360"/>
    </location>
</feature>
<dbReference type="Proteomes" id="UP000199155">
    <property type="component" value="Unassembled WGS sequence"/>
</dbReference>
<feature type="transmembrane region" description="Helical" evidence="2">
    <location>
        <begin position="271"/>
        <end position="292"/>
    </location>
</feature>
<feature type="transmembrane region" description="Helical" evidence="2">
    <location>
        <begin position="184"/>
        <end position="204"/>
    </location>
</feature>